<keyword evidence="7" id="KW-0820">tRNA-binding</keyword>
<dbReference type="GO" id="GO:0046872">
    <property type="term" value="F:metal ion binding"/>
    <property type="evidence" value="ECO:0007669"/>
    <property type="project" value="UniProtKB-KW"/>
</dbReference>
<dbReference type="SUPFAM" id="SSF50249">
    <property type="entry name" value="Nucleic acid-binding proteins"/>
    <property type="match status" value="1"/>
</dbReference>
<dbReference type="InterPro" id="IPR048583">
    <property type="entry name" value="RNase_E_G_thioredoxin-like"/>
</dbReference>
<evidence type="ECO:0000256" key="13">
    <source>
        <dbReference type="ARBA" id="ARBA00022801"/>
    </source>
</evidence>
<evidence type="ECO:0000256" key="8">
    <source>
        <dbReference type="ARBA" id="ARBA00022694"/>
    </source>
</evidence>
<dbReference type="Gene3D" id="3.40.1260.20">
    <property type="entry name" value="Ribonuclease E, catalytic domain"/>
    <property type="match status" value="1"/>
</dbReference>
<dbReference type="Gene3D" id="2.40.50.140">
    <property type="entry name" value="Nucleic acid-binding proteins"/>
    <property type="match status" value="1"/>
</dbReference>
<reference evidence="17 18" key="1">
    <citation type="submission" date="2018-05" db="EMBL/GenBank/DDBJ databases">
        <title>A metagenomic window into the 2 km-deep terrestrial subsurface aquifer revealed taxonomically and functionally diverse microbial community comprising novel uncultured bacterial lineages.</title>
        <authorList>
            <person name="Kadnikov V.V."/>
            <person name="Mardanov A.V."/>
            <person name="Beletsky A.V."/>
            <person name="Banks D."/>
            <person name="Pimenov N.V."/>
            <person name="Frank Y.A."/>
            <person name="Karnachuk O.V."/>
            <person name="Ravin N.V."/>
        </authorList>
    </citation>
    <scope>NUCLEOTIDE SEQUENCE [LARGE SCALE GENOMIC DNA]</scope>
    <source>
        <strain evidence="17">BY5</strain>
    </source>
</reference>
<keyword evidence="6" id="KW-0698">rRNA processing</keyword>
<comment type="subcellular location">
    <subcellularLocation>
        <location evidence="2">Cytoplasm</location>
    </subcellularLocation>
</comment>
<dbReference type="GO" id="GO:0016787">
    <property type="term" value="F:hydrolase activity"/>
    <property type="evidence" value="ECO:0007669"/>
    <property type="project" value="UniProtKB-KW"/>
</dbReference>
<dbReference type="GO" id="GO:0004519">
    <property type="term" value="F:endonuclease activity"/>
    <property type="evidence" value="ECO:0007669"/>
    <property type="project" value="UniProtKB-KW"/>
</dbReference>
<evidence type="ECO:0000256" key="2">
    <source>
        <dbReference type="ARBA" id="ARBA00004496"/>
    </source>
</evidence>
<dbReference type="GO" id="GO:0000049">
    <property type="term" value="F:tRNA binding"/>
    <property type="evidence" value="ECO:0007669"/>
    <property type="project" value="UniProtKB-KW"/>
</dbReference>
<dbReference type="GO" id="GO:0006364">
    <property type="term" value="P:rRNA processing"/>
    <property type="evidence" value="ECO:0007669"/>
    <property type="project" value="UniProtKB-KW"/>
</dbReference>
<comment type="caution">
    <text evidence="17">The sequence shown here is derived from an EMBL/GenBank/DDBJ whole genome shotgun (WGS) entry which is preliminary data.</text>
</comment>
<evidence type="ECO:0000313" key="17">
    <source>
        <dbReference type="EMBL" id="RCK77857.1"/>
    </source>
</evidence>
<evidence type="ECO:0000256" key="10">
    <source>
        <dbReference type="ARBA" id="ARBA00022723"/>
    </source>
</evidence>
<dbReference type="SMART" id="SM00316">
    <property type="entry name" value="S1"/>
    <property type="match status" value="1"/>
</dbReference>
<evidence type="ECO:0000313" key="18">
    <source>
        <dbReference type="Proteomes" id="UP000252355"/>
    </source>
</evidence>
<evidence type="ECO:0000256" key="1">
    <source>
        <dbReference type="ARBA" id="ARBA00001946"/>
    </source>
</evidence>
<protein>
    <recommendedName>
        <fullName evidence="4">Ribonuclease G</fullName>
    </recommendedName>
</protein>
<dbReference type="PROSITE" id="PS50126">
    <property type="entry name" value="S1"/>
    <property type="match status" value="1"/>
</dbReference>
<dbReference type="Proteomes" id="UP000252355">
    <property type="component" value="Unassembled WGS sequence"/>
</dbReference>
<keyword evidence="9" id="KW-0540">Nuclease</keyword>
<gene>
    <name evidence="17" type="ORF">OZSIB_2016</name>
</gene>
<dbReference type="InterPro" id="IPR003029">
    <property type="entry name" value="S1_domain"/>
</dbReference>
<dbReference type="NCBIfam" id="TIGR00757">
    <property type="entry name" value="RNaseEG"/>
    <property type="match status" value="1"/>
</dbReference>
<dbReference type="Pfam" id="PF10150">
    <property type="entry name" value="RNase_E_G"/>
    <property type="match status" value="1"/>
</dbReference>
<keyword evidence="14" id="KW-0460">Magnesium</keyword>
<keyword evidence="5" id="KW-0963">Cytoplasm</keyword>
<evidence type="ECO:0000256" key="7">
    <source>
        <dbReference type="ARBA" id="ARBA00022555"/>
    </source>
</evidence>
<evidence type="ECO:0000256" key="6">
    <source>
        <dbReference type="ARBA" id="ARBA00022552"/>
    </source>
</evidence>
<comment type="cofactor">
    <cofactor evidence="1">
        <name>Mg(2+)</name>
        <dbReference type="ChEBI" id="CHEBI:18420"/>
    </cofactor>
</comment>
<dbReference type="EMBL" id="QOQW01000031">
    <property type="protein sequence ID" value="RCK77857.1"/>
    <property type="molecule type" value="Genomic_DNA"/>
</dbReference>
<evidence type="ECO:0000256" key="5">
    <source>
        <dbReference type="ARBA" id="ARBA00022490"/>
    </source>
</evidence>
<accession>A0A367ZJ35</accession>
<dbReference type="InterPro" id="IPR004659">
    <property type="entry name" value="RNase_E/G"/>
</dbReference>
<dbReference type="CDD" id="cd04453">
    <property type="entry name" value="S1_RNase_E"/>
    <property type="match status" value="1"/>
</dbReference>
<dbReference type="GO" id="GO:0004540">
    <property type="term" value="F:RNA nuclease activity"/>
    <property type="evidence" value="ECO:0007669"/>
    <property type="project" value="InterPro"/>
</dbReference>
<dbReference type="PANTHER" id="PTHR30001">
    <property type="entry name" value="RIBONUCLEASE"/>
    <property type="match status" value="1"/>
</dbReference>
<keyword evidence="11" id="KW-0699">rRNA-binding</keyword>
<evidence type="ECO:0000256" key="12">
    <source>
        <dbReference type="ARBA" id="ARBA00022759"/>
    </source>
</evidence>
<dbReference type="PANTHER" id="PTHR30001:SF0">
    <property type="entry name" value="RIBONUCLEASE G"/>
    <property type="match status" value="1"/>
</dbReference>
<keyword evidence="15" id="KW-0694">RNA-binding</keyword>
<evidence type="ECO:0000256" key="14">
    <source>
        <dbReference type="ARBA" id="ARBA00022842"/>
    </source>
</evidence>
<feature type="domain" description="S1 motif" evidence="16">
    <location>
        <begin position="39"/>
        <end position="125"/>
    </location>
</feature>
<dbReference type="InterPro" id="IPR012340">
    <property type="entry name" value="NA-bd_OB-fold"/>
</dbReference>
<evidence type="ECO:0000256" key="11">
    <source>
        <dbReference type="ARBA" id="ARBA00022730"/>
    </source>
</evidence>
<evidence type="ECO:0000256" key="4">
    <source>
        <dbReference type="ARBA" id="ARBA00017719"/>
    </source>
</evidence>
<dbReference type="AlphaFoldDB" id="A0A367ZJ35"/>
<dbReference type="Pfam" id="PF20833">
    <property type="entry name" value="RNase_E_G_Thio"/>
    <property type="match status" value="1"/>
</dbReference>
<dbReference type="GO" id="GO:0005737">
    <property type="term" value="C:cytoplasm"/>
    <property type="evidence" value="ECO:0007669"/>
    <property type="project" value="UniProtKB-SubCell"/>
</dbReference>
<keyword evidence="12" id="KW-0255">Endonuclease</keyword>
<evidence type="ECO:0000259" key="16">
    <source>
        <dbReference type="PROSITE" id="PS50126"/>
    </source>
</evidence>
<dbReference type="GO" id="GO:0008033">
    <property type="term" value="P:tRNA processing"/>
    <property type="evidence" value="ECO:0007669"/>
    <property type="project" value="UniProtKB-KW"/>
</dbReference>
<organism evidence="17 18">
    <name type="scientific">Candidatus Ozemobacter sibiricus</name>
    <dbReference type="NCBI Taxonomy" id="2268124"/>
    <lineage>
        <taxon>Bacteria</taxon>
        <taxon>Candidatus Ozemobacteria</taxon>
        <taxon>Candidatus Ozemobacterales</taxon>
        <taxon>Candidatus Ozemobacteraceae</taxon>
        <taxon>Candidatus Ozemobacter</taxon>
    </lineage>
</organism>
<evidence type="ECO:0000256" key="9">
    <source>
        <dbReference type="ARBA" id="ARBA00022722"/>
    </source>
</evidence>
<keyword evidence="10" id="KW-0479">Metal-binding</keyword>
<dbReference type="InterPro" id="IPR019307">
    <property type="entry name" value="RNA-bd_AU-1/RNase_E/G"/>
</dbReference>
<dbReference type="GO" id="GO:0019843">
    <property type="term" value="F:rRNA binding"/>
    <property type="evidence" value="ECO:0007669"/>
    <property type="project" value="UniProtKB-KW"/>
</dbReference>
<comment type="similarity">
    <text evidence="3">Belongs to the RNase E/G family. RNase G subfamily.</text>
</comment>
<keyword evidence="8" id="KW-0819">tRNA processing</keyword>
<evidence type="ECO:0000256" key="3">
    <source>
        <dbReference type="ARBA" id="ARBA00005663"/>
    </source>
</evidence>
<evidence type="ECO:0000256" key="15">
    <source>
        <dbReference type="ARBA" id="ARBA00022884"/>
    </source>
</evidence>
<sequence length="492" mass="55891">MSRKIIVNTGPYETRAAILEDDRPVELFFEIKDSEKIVGHIYKGKVSNILPGTQAAFVDIGLPKDAYLTLTGVENTEGDDEEELKDIFRSPIQDMLKVGQEVILQILKEPTPTKGPRSTMALSFPGRYLVLMPNVEHIGVSRRISQEKERERLKAIGRKLAPKGGGIIFRTAAEGIEEQDLADDLNLLVKMWQKVEAKARKAPPRSLIHRDLSLTMKLVRDHLNDDVDRMIVDSREEYQEILETCDFLSPLQRAALELYEGKEPIFEAYGIEKEIEMALESKVWLDSGAYLIFDKTEAMVTIDVNSGRFSGGADLEETVSKVNLEAAKVIARQIRLRNLAGIIIIDFIDMHEAKNRQKVLKAFREGFKGDRNRPHILDFSELGLVQMTRKRTSASLDEILKEKCPCCEGRGKTLAIATLANRIRRQVLQEAARIEGKTITVRAHERVVEFLRAHHDQRLKELERRSNRTIHLHAEKGLALDFWKVEAKLNEG</sequence>
<keyword evidence="13" id="KW-0378">Hydrolase</keyword>
<proteinExistence type="inferred from homology"/>
<name>A0A367ZJ35_9BACT</name>